<evidence type="ECO:0000256" key="5">
    <source>
        <dbReference type="ARBA" id="ARBA00022989"/>
    </source>
</evidence>
<feature type="transmembrane region" description="Helical" evidence="8">
    <location>
        <begin position="311"/>
        <end position="331"/>
    </location>
</feature>
<sequence length="559" mass="56403">MGRNPRPRMEIPPELAAGRREWLGLLVLGLANLVLSLDLSILYLALPTISASLGASQVEALWMIDIYGFVIAGLLITMGSLGDRIGRRKLLMIGAAIFGLGSVVAALSTSVAMLIGARVVMGIGAATVMPSGMAIIATMFRHPAQRGMAISTWMSTFMLGMIIGPPLGGVLLQFFPWGSVFLLGVPVAILLLVTGPRLLPEQRTPGSRAMDVPSVVLALTSVLAVAYSVKELAANGTGGTRIAIGVAGVLLAALFVLRQRRLEQPVIDLKLFAIPAFVLSLVLGLMGGAVQGGSSYLINVFVQLVHDRTPLQASLVLLPALAAMIVGLMLGPGIASRVPPGRVIALGLPIAAVGYVIIAQIGPDTGLPVLVAGYAIVLFGVGIPMGLGTAIGLGAVGPRRAAAASSLTQTANELGVAFGIAGLGSIGHLAYRTQLAAEAPSGVPDDALADAQSSIEAGVGTAAGLPGSLGDEFRAVVDSAFTHGLNIVAVTATVIMVCLAIAAGIMLRNLAPLPPPGQPPAGDGADAGAGAVGRGADDAGTAQDDATPDPAALPADAGK</sequence>
<feature type="transmembrane region" description="Helical" evidence="8">
    <location>
        <begin position="60"/>
        <end position="78"/>
    </location>
</feature>
<feature type="transmembrane region" description="Helical" evidence="8">
    <location>
        <begin position="180"/>
        <end position="199"/>
    </location>
</feature>
<feature type="transmembrane region" description="Helical" evidence="8">
    <location>
        <begin position="487"/>
        <end position="507"/>
    </location>
</feature>
<feature type="transmembrane region" description="Helical" evidence="8">
    <location>
        <begin position="367"/>
        <end position="393"/>
    </location>
</feature>
<gene>
    <name evidence="10" type="ORF">J0911_19410</name>
</gene>
<feature type="transmembrane region" description="Helical" evidence="8">
    <location>
        <begin position="343"/>
        <end position="361"/>
    </location>
</feature>
<feature type="transmembrane region" description="Helical" evidence="8">
    <location>
        <begin position="90"/>
        <end position="115"/>
    </location>
</feature>
<feature type="domain" description="Major facilitator superfamily (MFS) profile" evidence="9">
    <location>
        <begin position="24"/>
        <end position="510"/>
    </location>
</feature>
<keyword evidence="5 8" id="KW-1133">Transmembrane helix</keyword>
<evidence type="ECO:0000256" key="8">
    <source>
        <dbReference type="SAM" id="Phobius"/>
    </source>
</evidence>
<dbReference type="InterPro" id="IPR036259">
    <property type="entry name" value="MFS_trans_sf"/>
</dbReference>
<dbReference type="Pfam" id="PF07690">
    <property type="entry name" value="MFS_1"/>
    <property type="match status" value="1"/>
</dbReference>
<dbReference type="Proteomes" id="UP000664617">
    <property type="component" value="Unassembled WGS sequence"/>
</dbReference>
<evidence type="ECO:0000256" key="3">
    <source>
        <dbReference type="ARBA" id="ARBA00022475"/>
    </source>
</evidence>
<proteinExistence type="predicted"/>
<accession>A0ABS3IDS3</accession>
<feature type="transmembrane region" description="Helical" evidence="8">
    <location>
        <begin position="21"/>
        <end position="45"/>
    </location>
</feature>
<organism evidence="10 11">
    <name type="scientific">Myceligenerans salitolerans</name>
    <dbReference type="NCBI Taxonomy" id="1230528"/>
    <lineage>
        <taxon>Bacteria</taxon>
        <taxon>Bacillati</taxon>
        <taxon>Actinomycetota</taxon>
        <taxon>Actinomycetes</taxon>
        <taxon>Micrococcales</taxon>
        <taxon>Promicromonosporaceae</taxon>
        <taxon>Myceligenerans</taxon>
    </lineage>
</organism>
<evidence type="ECO:0000313" key="10">
    <source>
        <dbReference type="EMBL" id="MBO0611194.1"/>
    </source>
</evidence>
<evidence type="ECO:0000313" key="11">
    <source>
        <dbReference type="Proteomes" id="UP000664617"/>
    </source>
</evidence>
<keyword evidence="3" id="KW-1003">Cell membrane</keyword>
<dbReference type="Gene3D" id="1.20.1250.20">
    <property type="entry name" value="MFS general substrate transporter like domains"/>
    <property type="match status" value="1"/>
</dbReference>
<evidence type="ECO:0000256" key="7">
    <source>
        <dbReference type="SAM" id="MobiDB-lite"/>
    </source>
</evidence>
<dbReference type="CDD" id="cd17321">
    <property type="entry name" value="MFS_MMR_MDR_like"/>
    <property type="match status" value="1"/>
</dbReference>
<dbReference type="RefSeq" id="WP_207277156.1">
    <property type="nucleotide sequence ID" value="NZ_JAFMPK010000049.1"/>
</dbReference>
<dbReference type="InterPro" id="IPR020846">
    <property type="entry name" value="MFS_dom"/>
</dbReference>
<keyword evidence="11" id="KW-1185">Reference proteome</keyword>
<evidence type="ECO:0000256" key="4">
    <source>
        <dbReference type="ARBA" id="ARBA00022692"/>
    </source>
</evidence>
<feature type="transmembrane region" description="Helical" evidence="8">
    <location>
        <begin position="241"/>
        <end position="257"/>
    </location>
</feature>
<feature type="compositionally biased region" description="Low complexity" evidence="7">
    <location>
        <begin position="538"/>
        <end position="559"/>
    </location>
</feature>
<keyword evidence="2" id="KW-0813">Transport</keyword>
<feature type="transmembrane region" description="Helical" evidence="8">
    <location>
        <begin position="269"/>
        <end position="291"/>
    </location>
</feature>
<dbReference type="EMBL" id="JAFMPK010000049">
    <property type="protein sequence ID" value="MBO0611194.1"/>
    <property type="molecule type" value="Genomic_DNA"/>
</dbReference>
<name>A0ABS3IDS3_9MICO</name>
<dbReference type="PANTHER" id="PTHR42718">
    <property type="entry name" value="MAJOR FACILITATOR SUPERFAMILY MULTIDRUG TRANSPORTER MFSC"/>
    <property type="match status" value="1"/>
</dbReference>
<keyword evidence="6 8" id="KW-0472">Membrane</keyword>
<evidence type="ECO:0000256" key="6">
    <source>
        <dbReference type="ARBA" id="ARBA00023136"/>
    </source>
</evidence>
<protein>
    <submittedName>
        <fullName evidence="10">MFS transporter</fullName>
    </submittedName>
</protein>
<comment type="caution">
    <text evidence="10">The sequence shown here is derived from an EMBL/GenBank/DDBJ whole genome shotgun (WGS) entry which is preliminary data.</text>
</comment>
<evidence type="ECO:0000256" key="1">
    <source>
        <dbReference type="ARBA" id="ARBA00004651"/>
    </source>
</evidence>
<comment type="subcellular location">
    <subcellularLocation>
        <location evidence="1">Cell membrane</location>
        <topology evidence="1">Multi-pass membrane protein</topology>
    </subcellularLocation>
</comment>
<dbReference type="PROSITE" id="PS50850">
    <property type="entry name" value="MFS"/>
    <property type="match status" value="1"/>
</dbReference>
<feature type="region of interest" description="Disordered" evidence="7">
    <location>
        <begin position="515"/>
        <end position="559"/>
    </location>
</feature>
<feature type="transmembrane region" description="Helical" evidence="8">
    <location>
        <begin position="152"/>
        <end position="174"/>
    </location>
</feature>
<feature type="transmembrane region" description="Helical" evidence="8">
    <location>
        <begin position="121"/>
        <end position="140"/>
    </location>
</feature>
<reference evidence="11" key="1">
    <citation type="submission" date="2023-07" db="EMBL/GenBank/DDBJ databases">
        <title>Myceligenerans salitolerans sp. nov., a halotolerant actinomycete isolated from a salt lake in Xinjiang, China.</title>
        <authorList>
            <person name="Guan T."/>
        </authorList>
    </citation>
    <scope>NUCLEOTIDE SEQUENCE [LARGE SCALE GENOMIC DNA]</scope>
    <source>
        <strain evidence="11">XHU 5031</strain>
    </source>
</reference>
<feature type="transmembrane region" description="Helical" evidence="8">
    <location>
        <begin position="211"/>
        <end position="229"/>
    </location>
</feature>
<dbReference type="InterPro" id="IPR011701">
    <property type="entry name" value="MFS"/>
</dbReference>
<evidence type="ECO:0000256" key="2">
    <source>
        <dbReference type="ARBA" id="ARBA00022448"/>
    </source>
</evidence>
<keyword evidence="4 8" id="KW-0812">Transmembrane</keyword>
<dbReference type="SUPFAM" id="SSF103473">
    <property type="entry name" value="MFS general substrate transporter"/>
    <property type="match status" value="1"/>
</dbReference>
<evidence type="ECO:0000259" key="9">
    <source>
        <dbReference type="PROSITE" id="PS50850"/>
    </source>
</evidence>
<dbReference type="PANTHER" id="PTHR42718:SF47">
    <property type="entry name" value="METHYL VIOLOGEN RESISTANCE PROTEIN SMVA"/>
    <property type="match status" value="1"/>
</dbReference>